<dbReference type="OrthoDB" id="43862at2"/>
<dbReference type="Proteomes" id="UP000198752">
    <property type="component" value="Unassembled WGS sequence"/>
</dbReference>
<dbReference type="SUPFAM" id="SSF53335">
    <property type="entry name" value="S-adenosyl-L-methionine-dependent methyltransferases"/>
    <property type="match status" value="1"/>
</dbReference>
<sequence length="260" mass="29114">MGSKPVYKTWIRKHKLITFLAISVCLIAAAFCPINLYIRILSGLFALPFCYISFIVSYTYYQFATFGNNFQSIIHDLILQKLKWDGEGKLLDIGTGSGSLTIKGAKAFPKGQFVGIDYWGSNWEYSQKLCARNAEIEGVSDRIVFIKASASKLPFLDNAFQSVISCLTFHEVKDEKNKILLLKEAIRVLDSDGVFVFMDLFMDNKTYGNYSDFLTEVKKLGVSEFKAVKLSDLIKLPRVLQSKKALGNAVLLIGRKGSAV</sequence>
<protein>
    <submittedName>
        <fullName evidence="3">Methyltransferase domain-containing protein</fullName>
    </submittedName>
</protein>
<feature type="domain" description="Methyltransferase type 11" evidence="2">
    <location>
        <begin position="91"/>
        <end position="197"/>
    </location>
</feature>
<evidence type="ECO:0000256" key="1">
    <source>
        <dbReference type="SAM" id="Phobius"/>
    </source>
</evidence>
<dbReference type="AlphaFoldDB" id="A0A1I2TMG1"/>
<dbReference type="InterPro" id="IPR029063">
    <property type="entry name" value="SAM-dependent_MTases_sf"/>
</dbReference>
<organism evidence="3 4">
    <name type="scientific">Sporolactobacillus nakayamae</name>
    <dbReference type="NCBI Taxonomy" id="269670"/>
    <lineage>
        <taxon>Bacteria</taxon>
        <taxon>Bacillati</taxon>
        <taxon>Bacillota</taxon>
        <taxon>Bacilli</taxon>
        <taxon>Bacillales</taxon>
        <taxon>Sporolactobacillaceae</taxon>
        <taxon>Sporolactobacillus</taxon>
    </lineage>
</organism>
<evidence type="ECO:0000313" key="3">
    <source>
        <dbReference type="EMBL" id="SFG66145.1"/>
    </source>
</evidence>
<keyword evidence="1" id="KW-0812">Transmembrane</keyword>
<dbReference type="InterPro" id="IPR013216">
    <property type="entry name" value="Methyltransf_11"/>
</dbReference>
<reference evidence="4" key="1">
    <citation type="submission" date="2016-10" db="EMBL/GenBank/DDBJ databases">
        <authorList>
            <person name="Varghese N."/>
            <person name="Submissions S."/>
        </authorList>
    </citation>
    <scope>NUCLEOTIDE SEQUENCE [LARGE SCALE GENOMIC DNA]</scope>
    <source>
        <strain evidence="4">ATCC 700379</strain>
    </source>
</reference>
<dbReference type="PANTHER" id="PTHR45277:SF1">
    <property type="entry name" value="EXPRESSED PROTEIN"/>
    <property type="match status" value="1"/>
</dbReference>
<keyword evidence="3" id="KW-0808">Transferase</keyword>
<feature type="transmembrane region" description="Helical" evidence="1">
    <location>
        <begin position="40"/>
        <end position="61"/>
    </location>
</feature>
<keyword evidence="1" id="KW-0472">Membrane</keyword>
<dbReference type="Gene3D" id="3.40.50.150">
    <property type="entry name" value="Vaccinia Virus protein VP39"/>
    <property type="match status" value="1"/>
</dbReference>
<name>A0A1I2TMG1_9BACL</name>
<dbReference type="Pfam" id="PF08241">
    <property type="entry name" value="Methyltransf_11"/>
    <property type="match status" value="1"/>
</dbReference>
<dbReference type="GO" id="GO:0008757">
    <property type="term" value="F:S-adenosylmethionine-dependent methyltransferase activity"/>
    <property type="evidence" value="ECO:0007669"/>
    <property type="project" value="InterPro"/>
</dbReference>
<dbReference type="PANTHER" id="PTHR45277">
    <property type="entry name" value="EXPRESSED PROTEIN"/>
    <property type="match status" value="1"/>
</dbReference>
<keyword evidence="1" id="KW-1133">Transmembrane helix</keyword>
<evidence type="ECO:0000313" key="4">
    <source>
        <dbReference type="Proteomes" id="UP000198752"/>
    </source>
</evidence>
<proteinExistence type="predicted"/>
<dbReference type="EMBL" id="FOOY01000016">
    <property type="protein sequence ID" value="SFG66145.1"/>
    <property type="molecule type" value="Genomic_DNA"/>
</dbReference>
<dbReference type="RefSeq" id="WP_093673229.1">
    <property type="nucleotide sequence ID" value="NZ_FOOY01000016.1"/>
</dbReference>
<dbReference type="GO" id="GO:0032259">
    <property type="term" value="P:methylation"/>
    <property type="evidence" value="ECO:0007669"/>
    <property type="project" value="UniProtKB-KW"/>
</dbReference>
<accession>A0A1I2TMG1</accession>
<dbReference type="STRING" id="269670.SAMN02982927_02379"/>
<evidence type="ECO:0000259" key="2">
    <source>
        <dbReference type="Pfam" id="PF08241"/>
    </source>
</evidence>
<keyword evidence="4" id="KW-1185">Reference proteome</keyword>
<gene>
    <name evidence="3" type="ORF">SAMN02982927_02379</name>
</gene>
<dbReference type="CDD" id="cd02440">
    <property type="entry name" value="AdoMet_MTases"/>
    <property type="match status" value="1"/>
</dbReference>
<keyword evidence="3" id="KW-0489">Methyltransferase</keyword>